<dbReference type="Proteomes" id="UP001164746">
    <property type="component" value="Chromosome 2"/>
</dbReference>
<evidence type="ECO:0000256" key="1">
    <source>
        <dbReference type="SAM" id="Phobius"/>
    </source>
</evidence>
<feature type="transmembrane region" description="Helical" evidence="1">
    <location>
        <begin position="29"/>
        <end position="46"/>
    </location>
</feature>
<organism evidence="2 3">
    <name type="scientific">Mya arenaria</name>
    <name type="common">Soft-shell clam</name>
    <dbReference type="NCBI Taxonomy" id="6604"/>
    <lineage>
        <taxon>Eukaryota</taxon>
        <taxon>Metazoa</taxon>
        <taxon>Spiralia</taxon>
        <taxon>Lophotrochozoa</taxon>
        <taxon>Mollusca</taxon>
        <taxon>Bivalvia</taxon>
        <taxon>Autobranchia</taxon>
        <taxon>Heteroconchia</taxon>
        <taxon>Euheterodonta</taxon>
        <taxon>Imparidentia</taxon>
        <taxon>Neoheterodontei</taxon>
        <taxon>Myida</taxon>
        <taxon>Myoidea</taxon>
        <taxon>Myidae</taxon>
        <taxon>Mya</taxon>
    </lineage>
</organism>
<keyword evidence="1" id="KW-1133">Transmembrane helix</keyword>
<protein>
    <submittedName>
        <fullName evidence="2">Uncharacterized protein</fullName>
    </submittedName>
</protein>
<sequence length="83" mass="9258">MVKVKIGQPIAIVSSRGYVGRRVRPKKSILYLALIISGPWGVRLIVVNQGHVKIGLPETGKLKDVIVRLEERVSTRGRRFNLA</sequence>
<evidence type="ECO:0000313" key="3">
    <source>
        <dbReference type="Proteomes" id="UP001164746"/>
    </source>
</evidence>
<proteinExistence type="predicted"/>
<name>A0ABY7DIG1_MYAAR</name>
<keyword evidence="3" id="KW-1185">Reference proteome</keyword>
<evidence type="ECO:0000313" key="2">
    <source>
        <dbReference type="EMBL" id="WAQ97089.1"/>
    </source>
</evidence>
<dbReference type="EMBL" id="CP111013">
    <property type="protein sequence ID" value="WAQ97089.1"/>
    <property type="molecule type" value="Genomic_DNA"/>
</dbReference>
<keyword evidence="1" id="KW-0472">Membrane</keyword>
<reference evidence="2" key="1">
    <citation type="submission" date="2022-11" db="EMBL/GenBank/DDBJ databases">
        <title>Centuries of genome instability and evolution in soft-shell clam transmissible cancer (bioRxiv).</title>
        <authorList>
            <person name="Hart S.F.M."/>
            <person name="Yonemitsu M.A."/>
            <person name="Giersch R.M."/>
            <person name="Beal B.F."/>
            <person name="Arriagada G."/>
            <person name="Davis B.W."/>
            <person name="Ostrander E.A."/>
            <person name="Goff S.P."/>
            <person name="Metzger M.J."/>
        </authorList>
    </citation>
    <scope>NUCLEOTIDE SEQUENCE</scope>
    <source>
        <strain evidence="2">MELC-2E11</strain>
        <tissue evidence="2">Siphon/mantle</tissue>
    </source>
</reference>
<accession>A0ABY7DIG1</accession>
<keyword evidence="1" id="KW-0812">Transmembrane</keyword>
<gene>
    <name evidence="2" type="ORF">MAR_029779</name>
</gene>